<dbReference type="EMBL" id="LR027517">
    <property type="protein sequence ID" value="VCU52784.1"/>
    <property type="molecule type" value="Genomic_DNA"/>
</dbReference>
<dbReference type="RefSeq" id="WP_011173222.1">
    <property type="nucleotide sequence ID" value="NZ_AP031323.1"/>
</dbReference>
<evidence type="ECO:0000313" key="2">
    <source>
        <dbReference type="Proteomes" id="UP000279841"/>
    </source>
</evidence>
<name>A0A3P4AQY8_THETH</name>
<gene>
    <name evidence="1" type="ORF">TTHN1_00538</name>
</gene>
<sequence length="40" mass="4471">MEKNRYRIKVPGIHGAGCIRRVEQVAGVEKAWMGYPGEAL</sequence>
<dbReference type="Proteomes" id="UP000279841">
    <property type="component" value="Chromosome"/>
</dbReference>
<evidence type="ECO:0000313" key="1">
    <source>
        <dbReference type="EMBL" id="VCU52784.1"/>
    </source>
</evidence>
<reference evidence="1 2" key="1">
    <citation type="submission" date="2018-10" db="EMBL/GenBank/DDBJ databases">
        <authorList>
            <person name="Peiro R."/>
            <person name="Begona"/>
            <person name="Cbmso G."/>
            <person name="Lopez M."/>
            <person name="Gonzalez S."/>
            <person name="Sacristan E."/>
            <person name="Castillo E."/>
        </authorList>
    </citation>
    <scope>NUCLEOTIDE SEQUENCE [LARGE SCALE GENOMIC DNA]</scope>
    <source>
        <strain evidence="1">TTHNAR1</strain>
    </source>
</reference>
<accession>A0A3P4AQY8</accession>
<organism evidence="1 2">
    <name type="scientific">Thermus thermophilus</name>
    <dbReference type="NCBI Taxonomy" id="274"/>
    <lineage>
        <taxon>Bacteria</taxon>
        <taxon>Thermotogati</taxon>
        <taxon>Deinococcota</taxon>
        <taxon>Deinococci</taxon>
        <taxon>Thermales</taxon>
        <taxon>Thermaceae</taxon>
        <taxon>Thermus</taxon>
    </lineage>
</organism>
<proteinExistence type="predicted"/>
<protein>
    <submittedName>
        <fullName evidence="1">Uncharacterized protein</fullName>
    </submittedName>
</protein>
<dbReference type="AlphaFoldDB" id="A0A3P4AQY8"/>